<reference evidence="4" key="1">
    <citation type="submission" date="2019-03" db="EMBL/GenBank/DDBJ databases">
        <title>Aquabacterium pictum sp.nov., the first bacteriochlorophyll a-containing freshwater bacterium in the genus Aquabacterium of the class Betaproteobacteria.</title>
        <authorList>
            <person name="Hirose S."/>
            <person name="Tank M."/>
            <person name="Hara E."/>
            <person name="Tamaki H."/>
            <person name="Takaichi S."/>
            <person name="Haruta S."/>
            <person name="Hanada S."/>
        </authorList>
    </citation>
    <scope>NUCLEOTIDE SEQUENCE [LARGE SCALE GENOMIC DNA]</scope>
    <source>
        <strain evidence="4">W35</strain>
    </source>
</reference>
<sequence>MKDYAAIATRYAQDVLDGRIPACKWVQLAAQRHMRDLARAGTPDFPYLWNPELKDTKGKTYRPADRACGFIELMPHIKGDWAARKELVRLEPWQVFVVGSIFGWIKQGTLKRRFLKADLYVPRKNAKSTKAAGIGNFMLAADGEHGAEVYSGATSRDQAHEVFRPAQLMAKMNAAFRSHYGVLANASNLAVIETNSRFEPLIGKPGDGASPSCAIVDEYHEHATSELYDTMWTGMGARSQPLLLVITTAGNNIGGPAYTHQVELQKILQGVTVDETRWGIIFGIDAEDDWTDPAVLRKANPNFGVSVSGEFLEAAQREAINDPRKQAIFKTKHLNVWVNSGNPWVDIAKLQACGDTTLREEDFRGETCWIGTDLASKTDIATKAKIFRRRLDDGRVHTYLFTRNYLPQACVQRPENGHYKGWVVQGMLTETSGNMIDLGHISDSILADAELHVVAEIGMDAWGSREIAPQLQAEGFTVVDVPMTVRHLSEPMKEINALIEDGRFHHDGNLATVWMFSNVEVQPDRNDNIFPRKASAEKKIDAAVATILAVGRAMASAGADEDVVPQIITLDLA</sequence>
<dbReference type="InterPro" id="IPR027417">
    <property type="entry name" value="P-loop_NTPase"/>
</dbReference>
<dbReference type="InterPro" id="IPR046462">
    <property type="entry name" value="TerL_nuclease"/>
</dbReference>
<dbReference type="Proteomes" id="UP000301751">
    <property type="component" value="Unassembled WGS sequence"/>
</dbReference>
<dbReference type="GO" id="GO:0004519">
    <property type="term" value="F:endonuclease activity"/>
    <property type="evidence" value="ECO:0007669"/>
    <property type="project" value="InterPro"/>
</dbReference>
<dbReference type="InterPro" id="IPR046461">
    <property type="entry name" value="TerL_ATPase"/>
</dbReference>
<name>A0A480AIP3_9BURK</name>
<organism evidence="3 4">
    <name type="scientific">Pseudaquabacterium pictum</name>
    <dbReference type="NCBI Taxonomy" id="2315236"/>
    <lineage>
        <taxon>Bacteria</taxon>
        <taxon>Pseudomonadati</taxon>
        <taxon>Pseudomonadota</taxon>
        <taxon>Betaproteobacteria</taxon>
        <taxon>Burkholderiales</taxon>
        <taxon>Sphaerotilaceae</taxon>
        <taxon>Pseudaquabacterium</taxon>
    </lineage>
</organism>
<dbReference type="Pfam" id="PF20441">
    <property type="entry name" value="TerL_nuclease"/>
    <property type="match status" value="1"/>
</dbReference>
<dbReference type="Pfam" id="PF03354">
    <property type="entry name" value="TerL_ATPase"/>
    <property type="match status" value="1"/>
</dbReference>
<dbReference type="RefSeq" id="WP_137731249.1">
    <property type="nucleotide sequence ID" value="NZ_BJCL01000001.1"/>
</dbReference>
<feature type="domain" description="Terminase large subunit-like endonuclease" evidence="2">
    <location>
        <begin position="274"/>
        <end position="556"/>
    </location>
</feature>
<dbReference type="InterPro" id="IPR005021">
    <property type="entry name" value="Terminase_largesu-like"/>
</dbReference>
<evidence type="ECO:0000313" key="4">
    <source>
        <dbReference type="Proteomes" id="UP000301751"/>
    </source>
</evidence>
<proteinExistence type="predicted"/>
<feature type="domain" description="Terminase large subunit-like ATPase" evidence="1">
    <location>
        <begin position="92"/>
        <end position="258"/>
    </location>
</feature>
<dbReference type="PANTHER" id="PTHR41287">
    <property type="match status" value="1"/>
</dbReference>
<evidence type="ECO:0000313" key="3">
    <source>
        <dbReference type="EMBL" id="GCL61504.1"/>
    </source>
</evidence>
<dbReference type="EMBL" id="BJCL01000001">
    <property type="protein sequence ID" value="GCL61504.1"/>
    <property type="molecule type" value="Genomic_DNA"/>
</dbReference>
<keyword evidence="4" id="KW-1185">Reference proteome</keyword>
<gene>
    <name evidence="3" type="ORF">AQPW35_05850</name>
</gene>
<dbReference type="AlphaFoldDB" id="A0A480AIP3"/>
<dbReference type="PANTHER" id="PTHR41287:SF1">
    <property type="entry name" value="PROTEIN YMFN"/>
    <property type="match status" value="1"/>
</dbReference>
<protein>
    <submittedName>
        <fullName evidence="3">Terminase</fullName>
    </submittedName>
</protein>
<evidence type="ECO:0000259" key="1">
    <source>
        <dbReference type="Pfam" id="PF03354"/>
    </source>
</evidence>
<evidence type="ECO:0000259" key="2">
    <source>
        <dbReference type="Pfam" id="PF20441"/>
    </source>
</evidence>
<dbReference type="Gene3D" id="3.40.50.300">
    <property type="entry name" value="P-loop containing nucleotide triphosphate hydrolases"/>
    <property type="match status" value="1"/>
</dbReference>
<accession>A0A480AIP3</accession>
<comment type="caution">
    <text evidence="3">The sequence shown here is derived from an EMBL/GenBank/DDBJ whole genome shotgun (WGS) entry which is preliminary data.</text>
</comment>
<dbReference type="OrthoDB" id="9760250at2"/>